<name>B4W3U1_9CYAN</name>
<dbReference type="AlphaFoldDB" id="B4W3U1"/>
<dbReference type="SUPFAM" id="SSF52777">
    <property type="entry name" value="CoA-dependent acyltransferases"/>
    <property type="match status" value="2"/>
</dbReference>
<accession>B4W3U1</accession>
<dbReference type="FunFam" id="3.30.559.10:FF:000012">
    <property type="entry name" value="Non-ribosomal peptide synthetase"/>
    <property type="match status" value="1"/>
</dbReference>
<evidence type="ECO:0000313" key="6">
    <source>
        <dbReference type="EMBL" id="EDX71108.1"/>
    </source>
</evidence>
<dbReference type="FunFam" id="3.40.50.12780:FF:000012">
    <property type="entry name" value="Non-ribosomal peptide synthetase"/>
    <property type="match status" value="1"/>
</dbReference>
<comment type="similarity">
    <text evidence="2">Belongs to the ATP-dependent AMP-binding enzyme family.</text>
</comment>
<dbReference type="GO" id="GO:0044550">
    <property type="term" value="P:secondary metabolite biosynthetic process"/>
    <property type="evidence" value="ECO:0007669"/>
    <property type="project" value="UniProtKB-ARBA"/>
</dbReference>
<dbReference type="Pfam" id="PF00501">
    <property type="entry name" value="AMP-binding"/>
    <property type="match status" value="1"/>
</dbReference>
<dbReference type="CDD" id="cd19531">
    <property type="entry name" value="LCL_NRPS-like"/>
    <property type="match status" value="1"/>
</dbReference>
<dbReference type="Gene3D" id="3.30.559.30">
    <property type="entry name" value="Nonribosomal peptide synthetase, condensation domain"/>
    <property type="match status" value="1"/>
</dbReference>
<dbReference type="eggNOG" id="COG1020">
    <property type="taxonomic scope" value="Bacteria"/>
</dbReference>
<keyword evidence="4" id="KW-0597">Phosphoprotein</keyword>
<dbReference type="PROSITE" id="PS00455">
    <property type="entry name" value="AMP_BINDING"/>
    <property type="match status" value="1"/>
</dbReference>
<dbReference type="Pfam" id="PF00550">
    <property type="entry name" value="PP-binding"/>
    <property type="match status" value="1"/>
</dbReference>
<dbReference type="Gene3D" id="3.40.50.980">
    <property type="match status" value="2"/>
</dbReference>
<reference evidence="6 7" key="1">
    <citation type="submission" date="2008-07" db="EMBL/GenBank/DDBJ databases">
        <authorList>
            <person name="Tandeau de Marsac N."/>
            <person name="Ferriera S."/>
            <person name="Johnson J."/>
            <person name="Kravitz S."/>
            <person name="Beeson K."/>
            <person name="Sutton G."/>
            <person name="Rogers Y.-H."/>
            <person name="Friedman R."/>
            <person name="Frazier M."/>
            <person name="Venter J.C."/>
        </authorList>
    </citation>
    <scope>NUCLEOTIDE SEQUENCE [LARGE SCALE GENOMIC DNA]</scope>
    <source>
        <strain evidence="6 7">PCC 7420</strain>
    </source>
</reference>
<evidence type="ECO:0000256" key="3">
    <source>
        <dbReference type="ARBA" id="ARBA00022450"/>
    </source>
</evidence>
<dbReference type="InterPro" id="IPR023213">
    <property type="entry name" value="CAT-like_dom_sf"/>
</dbReference>
<dbReference type="FunFam" id="3.40.50.980:FF:000001">
    <property type="entry name" value="Non-ribosomal peptide synthetase"/>
    <property type="match status" value="1"/>
</dbReference>
<protein>
    <submittedName>
        <fullName evidence="6">Amino acid adenylation domain protein</fullName>
    </submittedName>
</protein>
<dbReference type="Proteomes" id="UP000003835">
    <property type="component" value="Unassembled WGS sequence"/>
</dbReference>
<dbReference type="InterPro" id="IPR001242">
    <property type="entry name" value="Condensation_dom"/>
</dbReference>
<dbReference type="InterPro" id="IPR010071">
    <property type="entry name" value="AA_adenyl_dom"/>
</dbReference>
<dbReference type="PROSITE" id="PS00012">
    <property type="entry name" value="PHOSPHOPANTETHEINE"/>
    <property type="match status" value="1"/>
</dbReference>
<dbReference type="RefSeq" id="WP_006106018.1">
    <property type="nucleotide sequence ID" value="NZ_DS989876.1"/>
</dbReference>
<dbReference type="InterPro" id="IPR025110">
    <property type="entry name" value="AMP-bd_C"/>
</dbReference>
<dbReference type="HOGENOM" id="CLU_000022_2_4_3"/>
<comment type="cofactor">
    <cofactor evidence="1">
        <name>pantetheine 4'-phosphate</name>
        <dbReference type="ChEBI" id="CHEBI:47942"/>
    </cofactor>
</comment>
<dbReference type="PANTHER" id="PTHR45527">
    <property type="entry name" value="NONRIBOSOMAL PEPTIDE SYNTHETASE"/>
    <property type="match status" value="1"/>
</dbReference>
<dbReference type="STRING" id="118168.MC7420_4295"/>
<dbReference type="InterPro" id="IPR020845">
    <property type="entry name" value="AMP-binding_CS"/>
</dbReference>
<dbReference type="GO" id="GO:0005829">
    <property type="term" value="C:cytosol"/>
    <property type="evidence" value="ECO:0007669"/>
    <property type="project" value="TreeGrafter"/>
</dbReference>
<dbReference type="GO" id="GO:0031177">
    <property type="term" value="F:phosphopantetheine binding"/>
    <property type="evidence" value="ECO:0007669"/>
    <property type="project" value="InterPro"/>
</dbReference>
<sequence length="1110" mass="124790">MTNNSINNYITQLSSAKRALLEQRLKQKAVQAAFAQSIPQLRDRDSAPLSFSQARMWFLDQLEPRNAAYNRPSNIHLTGQLNVSDLEQSLNEIVRRHDILRTRFPAVNGQPTQVIMPTLTLTLPIIDLSNLPQNQRDAEVQRLAIQEAQQHFNLSQLPLINAILLRLSQEEHILLITLHHIIFDAWSMGVLIQELVALYEAFSTGQSNPLPELPIQYADFAQWQRQRWQGEGLQSQLAYWKQQLGGELPVLELPTDRPRGAIQTFQGARHSLLLPKQLSDALKALSQREGVTLFMTLLAAFQTLLYRYTGQKDVIVGTPIAGRDRTETEPLIGVFINTLVLRTQIQGTITFRELLSRVREMALAAYKNQDVPFEKLVEELQPERDLSHTPLFQVLFQLRNVPNKIVKLQDLRFIDCQFDRGIAAFDLTLDIIDKTEGLFCQFEYNTNLFNKTTIQRIANHFQVLLEGIITQPVQVISRLPILKESQRHQLLVEWNNTQTDYPKDKCIHQLFEEQVEKTPDAVALVFNQQQLTYRELNNRANQLAHYLQTLGVKPEDLVGICVERSLDLIVGLLAILKSGGAYVPFDPTDPAERIAYMLEDAQVGMLLTQDSLVKELPVGNPQLIPLDSQWQIISQQSSENPLTVVTADNLAYINYTSGSTGKPKGVKVLHRGVIRLLFGIDYVHLDAQQRLLQMAPISFDAATFEIWGALLHGARCILFPETVPTAQTLKEVIHTHNITTLWLTSALFNGIVAEDAEALSGVPQLLTGGEALSVKPVKKALAALPSTQIINGYGPTENTTFTCCYSLPKQLPGTELSISIGRPISNTQVYLLDAYFQPVPIGVTGELYIGGDGLARGYLNRPELTGEKFIPNPFSYQTNARLYKTGDLARYRADGNIEFMGRIDNQIKLRGFRIELGEIEAVLTQHISVQYAVVIVRKDQLGHKRLVAYFTSNSEQSITDELRSFLKSKLPDYMIPSAFVKLEALPLTSNGKVDRRALPKSEIEDTLSNKFIPPRNSTEAQLAAIWSSVLGIDNVGINHNFFELGGHSLLATQVISRIRQAFNVELPLRALFEAPTVAELAERIETIRWVIQPFASKDQNAISDDEQGEL</sequence>
<dbReference type="Gene3D" id="3.30.300.30">
    <property type="match status" value="1"/>
</dbReference>
<dbReference type="PROSITE" id="PS50075">
    <property type="entry name" value="CARRIER"/>
    <property type="match status" value="1"/>
</dbReference>
<dbReference type="GO" id="GO:0008610">
    <property type="term" value="P:lipid biosynthetic process"/>
    <property type="evidence" value="ECO:0007669"/>
    <property type="project" value="UniProtKB-ARBA"/>
</dbReference>
<gene>
    <name evidence="6" type="ORF">MC7420_4295</name>
</gene>
<dbReference type="FunFam" id="2.30.38.10:FF:000001">
    <property type="entry name" value="Non-ribosomal peptide synthetase PvdI"/>
    <property type="match status" value="1"/>
</dbReference>
<dbReference type="Pfam" id="PF13193">
    <property type="entry name" value="AMP-binding_C"/>
    <property type="match status" value="1"/>
</dbReference>
<dbReference type="EMBL" id="DS989876">
    <property type="protein sequence ID" value="EDX71108.1"/>
    <property type="molecule type" value="Genomic_DNA"/>
</dbReference>
<dbReference type="InterPro" id="IPR000873">
    <property type="entry name" value="AMP-dep_synth/lig_dom"/>
</dbReference>
<dbReference type="GO" id="GO:0043041">
    <property type="term" value="P:amino acid activation for nonribosomal peptide biosynthetic process"/>
    <property type="evidence" value="ECO:0007669"/>
    <property type="project" value="TreeGrafter"/>
</dbReference>
<dbReference type="SUPFAM" id="SSF56801">
    <property type="entry name" value="Acetyl-CoA synthetase-like"/>
    <property type="match status" value="1"/>
</dbReference>
<dbReference type="Gene3D" id="3.30.559.10">
    <property type="entry name" value="Chloramphenicol acetyltransferase-like domain"/>
    <property type="match status" value="1"/>
</dbReference>
<evidence type="ECO:0000256" key="4">
    <source>
        <dbReference type="ARBA" id="ARBA00022553"/>
    </source>
</evidence>
<evidence type="ECO:0000256" key="2">
    <source>
        <dbReference type="ARBA" id="ARBA00006432"/>
    </source>
</evidence>
<dbReference type="NCBIfam" id="TIGR01733">
    <property type="entry name" value="AA-adenyl-dom"/>
    <property type="match status" value="1"/>
</dbReference>
<dbReference type="Gene3D" id="1.10.1200.10">
    <property type="entry name" value="ACP-like"/>
    <property type="match status" value="1"/>
</dbReference>
<keyword evidence="3" id="KW-0596">Phosphopantetheine</keyword>
<dbReference type="InterPro" id="IPR020806">
    <property type="entry name" value="PKS_PP-bd"/>
</dbReference>
<dbReference type="SUPFAM" id="SSF47336">
    <property type="entry name" value="ACP-like"/>
    <property type="match status" value="1"/>
</dbReference>
<feature type="domain" description="Carrier" evidence="5">
    <location>
        <begin position="1013"/>
        <end position="1088"/>
    </location>
</feature>
<dbReference type="GO" id="GO:0003824">
    <property type="term" value="F:catalytic activity"/>
    <property type="evidence" value="ECO:0007669"/>
    <property type="project" value="InterPro"/>
</dbReference>
<dbReference type="Gene3D" id="2.30.38.10">
    <property type="entry name" value="Luciferase, Domain 3"/>
    <property type="match status" value="1"/>
</dbReference>
<evidence type="ECO:0000256" key="1">
    <source>
        <dbReference type="ARBA" id="ARBA00001957"/>
    </source>
</evidence>
<dbReference type="FunFam" id="3.30.559.30:FF:000001">
    <property type="entry name" value="Non-ribosomal peptide synthetase"/>
    <property type="match status" value="1"/>
</dbReference>
<dbReference type="InterPro" id="IPR009081">
    <property type="entry name" value="PP-bd_ACP"/>
</dbReference>
<dbReference type="FunFam" id="3.30.300.30:FF:000010">
    <property type="entry name" value="Enterobactin synthetase component F"/>
    <property type="match status" value="1"/>
</dbReference>
<dbReference type="PANTHER" id="PTHR45527:SF14">
    <property type="entry name" value="PLIPASTATIN SYNTHASE SUBUNIT B"/>
    <property type="match status" value="1"/>
</dbReference>
<evidence type="ECO:0000259" key="5">
    <source>
        <dbReference type="PROSITE" id="PS50075"/>
    </source>
</evidence>
<dbReference type="InterPro" id="IPR045851">
    <property type="entry name" value="AMP-bd_C_sf"/>
</dbReference>
<dbReference type="InterPro" id="IPR036736">
    <property type="entry name" value="ACP-like_sf"/>
</dbReference>
<dbReference type="SMART" id="SM00823">
    <property type="entry name" value="PKS_PP"/>
    <property type="match status" value="1"/>
</dbReference>
<proteinExistence type="inferred from homology"/>
<dbReference type="FunFam" id="1.10.1200.10:FF:000005">
    <property type="entry name" value="Nonribosomal peptide synthetase 1"/>
    <property type="match status" value="1"/>
</dbReference>
<dbReference type="OrthoDB" id="9778383at2"/>
<dbReference type="CDD" id="cd12117">
    <property type="entry name" value="A_NRPS_Srf_like"/>
    <property type="match status" value="1"/>
</dbReference>
<keyword evidence="7" id="KW-1185">Reference proteome</keyword>
<dbReference type="InterPro" id="IPR006162">
    <property type="entry name" value="Ppantetheine_attach_site"/>
</dbReference>
<dbReference type="Pfam" id="PF00668">
    <property type="entry name" value="Condensation"/>
    <property type="match status" value="1"/>
</dbReference>
<organism evidence="6 7">
    <name type="scientific">Coleofasciculus chthonoplastes PCC 7420</name>
    <dbReference type="NCBI Taxonomy" id="118168"/>
    <lineage>
        <taxon>Bacteria</taxon>
        <taxon>Bacillati</taxon>
        <taxon>Cyanobacteriota</taxon>
        <taxon>Cyanophyceae</taxon>
        <taxon>Coleofasciculales</taxon>
        <taxon>Coleofasciculaceae</taxon>
        <taxon>Coleofasciculus</taxon>
    </lineage>
</organism>
<evidence type="ECO:0000313" key="7">
    <source>
        <dbReference type="Proteomes" id="UP000003835"/>
    </source>
</evidence>